<gene>
    <name evidence="2" type="ORF">AZE42_11165</name>
</gene>
<evidence type="ECO:0000313" key="2">
    <source>
        <dbReference type="EMBL" id="OJA16815.1"/>
    </source>
</evidence>
<dbReference type="OrthoDB" id="3208495at2759"/>
<keyword evidence="3" id="KW-1185">Reference proteome</keyword>
<evidence type="ECO:0000313" key="3">
    <source>
        <dbReference type="Proteomes" id="UP000183567"/>
    </source>
</evidence>
<sequence>MHSFLSLQVLHPLPFPPLVAVNLLEHSHDSSPNEFSDDIPPADIEHPPESSADTIQTSPDLYGIYHTYHNNLPTHNPDNVVSLASVSDAPTFGRACKQIGVQPCWSGFGSSLQAVQANFFAPFLNVTTFLLMCWFYNGSPMKSLVELDCLVNEVLLVEEFNKVDLQGFHAAKELERLNMYHGDPEDICSSFSMSDSWQETSVKIRLPADGVMHESLEDAPELSIPGLFYHRPLEVIKNAFHEAAAEQFHFTPFEQHYRLTPDACPKHLYSEIYTSPVMIEEHDHIRSHPREGGCTLETVVAAIMLWSDLTHLASFGTASFWPIYSGSKKCLNGHV</sequence>
<dbReference type="EMBL" id="LVVM01002347">
    <property type="protein sequence ID" value="OJA16815.1"/>
    <property type="molecule type" value="Genomic_DNA"/>
</dbReference>
<dbReference type="Proteomes" id="UP000183567">
    <property type="component" value="Unassembled WGS sequence"/>
</dbReference>
<dbReference type="STRING" id="180088.A0A1J8Q839"/>
<accession>A0A1J8Q839</accession>
<dbReference type="AlphaFoldDB" id="A0A1J8Q839"/>
<feature type="region of interest" description="Disordered" evidence="1">
    <location>
        <begin position="29"/>
        <end position="52"/>
    </location>
</feature>
<comment type="caution">
    <text evidence="2">The sequence shown here is derived from an EMBL/GenBank/DDBJ whole genome shotgun (WGS) entry which is preliminary data.</text>
</comment>
<organism evidence="2 3">
    <name type="scientific">Rhizopogon vesiculosus</name>
    <dbReference type="NCBI Taxonomy" id="180088"/>
    <lineage>
        <taxon>Eukaryota</taxon>
        <taxon>Fungi</taxon>
        <taxon>Dikarya</taxon>
        <taxon>Basidiomycota</taxon>
        <taxon>Agaricomycotina</taxon>
        <taxon>Agaricomycetes</taxon>
        <taxon>Agaricomycetidae</taxon>
        <taxon>Boletales</taxon>
        <taxon>Suillineae</taxon>
        <taxon>Rhizopogonaceae</taxon>
        <taxon>Rhizopogon</taxon>
    </lineage>
</organism>
<proteinExistence type="predicted"/>
<protein>
    <submittedName>
        <fullName evidence="2">Uncharacterized protein</fullName>
    </submittedName>
</protein>
<name>A0A1J8Q839_9AGAM</name>
<evidence type="ECO:0000256" key="1">
    <source>
        <dbReference type="SAM" id="MobiDB-lite"/>
    </source>
</evidence>
<reference evidence="2 3" key="1">
    <citation type="submission" date="2016-03" db="EMBL/GenBank/DDBJ databases">
        <title>Comparative genomics of the ectomycorrhizal sister species Rhizopogon vinicolor and Rhizopogon vesiculosus (Basidiomycota: Boletales) reveals a divergence of the mating type B locus.</title>
        <authorList>
            <person name="Mujic A.B."/>
            <person name="Kuo A."/>
            <person name="Tritt A."/>
            <person name="Lipzen A."/>
            <person name="Chen C."/>
            <person name="Johnson J."/>
            <person name="Sharma A."/>
            <person name="Barry K."/>
            <person name="Grigoriev I.V."/>
            <person name="Spatafora J.W."/>
        </authorList>
    </citation>
    <scope>NUCLEOTIDE SEQUENCE [LARGE SCALE GENOMIC DNA]</scope>
    <source>
        <strain evidence="2 3">AM-OR11-056</strain>
    </source>
</reference>